<evidence type="ECO:0000313" key="4">
    <source>
        <dbReference type="Proteomes" id="UP000641954"/>
    </source>
</evidence>
<dbReference type="InterPro" id="IPR013519">
    <property type="entry name" value="Int_alpha_beta-p"/>
</dbReference>
<dbReference type="SUPFAM" id="SSF51120">
    <property type="entry name" value="beta-Roll"/>
    <property type="match status" value="4"/>
</dbReference>
<dbReference type="InterPro" id="IPR028994">
    <property type="entry name" value="Integrin_alpha_N"/>
</dbReference>
<organism evidence="3 4">
    <name type="scientific">Planktothricoides raciborskii FACHB-1370</name>
    <dbReference type="NCBI Taxonomy" id="2949576"/>
    <lineage>
        <taxon>Bacteria</taxon>
        <taxon>Bacillati</taxon>
        <taxon>Cyanobacteriota</taxon>
        <taxon>Cyanophyceae</taxon>
        <taxon>Oscillatoriophycideae</taxon>
        <taxon>Oscillatoriales</taxon>
        <taxon>Oscillatoriaceae</taxon>
        <taxon>Planktothricoides</taxon>
    </lineage>
</organism>
<dbReference type="InterPro" id="IPR000413">
    <property type="entry name" value="Integrin_alpha"/>
</dbReference>
<keyword evidence="1" id="KW-0325">Glycoprotein</keyword>
<dbReference type="Pfam" id="PF00353">
    <property type="entry name" value="HemolysinCabind"/>
    <property type="match status" value="5"/>
</dbReference>
<keyword evidence="4" id="KW-1185">Reference proteome</keyword>
<feature type="region of interest" description="Disordered" evidence="2">
    <location>
        <begin position="36"/>
        <end position="55"/>
    </location>
</feature>
<gene>
    <name evidence="3" type="ORF">H6G72_26860</name>
</gene>
<accession>A0ABR8EKE9</accession>
<dbReference type="SMART" id="SM00191">
    <property type="entry name" value="Int_alpha"/>
    <property type="match status" value="5"/>
</dbReference>
<dbReference type="EMBL" id="JACJSK010000069">
    <property type="protein sequence ID" value="MBD2547384.1"/>
    <property type="molecule type" value="Genomic_DNA"/>
</dbReference>
<proteinExistence type="predicted"/>
<protein>
    <submittedName>
        <fullName evidence="3">Uncharacterized protein</fullName>
    </submittedName>
</protein>
<evidence type="ECO:0000313" key="3">
    <source>
        <dbReference type="EMBL" id="MBD2547384.1"/>
    </source>
</evidence>
<dbReference type="Gene3D" id="2.60.40.3440">
    <property type="match status" value="1"/>
</dbReference>
<dbReference type="Gene3D" id="2.150.10.10">
    <property type="entry name" value="Serralysin-like metalloprotease, C-terminal"/>
    <property type="match status" value="5"/>
</dbReference>
<dbReference type="PRINTS" id="PR01185">
    <property type="entry name" value="INTEGRINA"/>
</dbReference>
<dbReference type="InterPro" id="IPR011049">
    <property type="entry name" value="Serralysin-like_metalloprot_C"/>
</dbReference>
<dbReference type="PANTHER" id="PTHR23221">
    <property type="entry name" value="GLYCOSYLPHOSPHATIDYLINOSITOL PHOSPHOLIPASE D"/>
    <property type="match status" value="1"/>
</dbReference>
<dbReference type="SUPFAM" id="SSF69318">
    <property type="entry name" value="Integrin alpha N-terminal domain"/>
    <property type="match status" value="2"/>
</dbReference>
<dbReference type="InterPro" id="IPR001343">
    <property type="entry name" value="Hemolysn_Ca-bd"/>
</dbReference>
<evidence type="ECO:0000256" key="2">
    <source>
        <dbReference type="SAM" id="MobiDB-lite"/>
    </source>
</evidence>
<dbReference type="RefSeq" id="WP_190880561.1">
    <property type="nucleotide sequence ID" value="NZ_JACJSK010000069.1"/>
</dbReference>
<dbReference type="PRINTS" id="PR00313">
    <property type="entry name" value="CABNDNGRPT"/>
</dbReference>
<comment type="caution">
    <text evidence="3">The sequence shown here is derived from an EMBL/GenBank/DDBJ whole genome shotgun (WGS) entry which is preliminary data.</text>
</comment>
<dbReference type="InterPro" id="IPR018511">
    <property type="entry name" value="Hemolysin-typ_Ca-bd_CS"/>
</dbReference>
<sequence>MALIIGTLDKDFLQGTDAADEILGLVGDDTINGLSGDDTINGNEDKDLIDGGEGNDLLRGGQDNDTLLGNNGDDTTYGDKGNDLIFGDSGQDALFGGEGDDTLNGSTENDFLNGNEGADLIYGGQNDDTLRGGIGNDILYGDRNHDLIYGDKGADSIFGGLGDDTFVIGQGTGGPEITDADWLLDFGLEKDFIGLINGLKFEQLNIFPGVDEYADNIIIQNRLTGEFLAIIKGGVSKGITLNASNFVELVSETGFLPDTSAETVGTGESTQKPGFLSLVISNNKIAENSPNGTIVGTLSISGVSETGFLPDTSAETGESTQKPGFLLVDDAGGRFAIVGNQIVVANGGDLLDFETTPNIPLTVQVTTAAGLTFSQPVTVDLINLVNEENPSPAPTEIIIETGFLPDTSAETGELTQKPGFLSVAENSPGGTLVGTLSIPEGSEGATFFLVDDAGGRFVISETGFLPDTSAEIGESTQKPGFFSLKVAPGADINFETNPTIPIRVRVANANGQTLDQVLTVNVLNMPDELSIAKIAPVSTPQDTQANVPITIGDIEVATGQISITGSSSNIGLVPNSETGFLSDISAETGELTQKPGFFITGQGANRSLIITPTPGQSGTTEITLNLNDGSQTATQTFSFRVSPPVTEVVLSNSNIAEKSANGTIVGTLSTTGASETGFVPDTSAETGELTQKPGFLLVDDAGGRFAIVGNQIVVANGGDLLDFETTPNIPLTVQVTTAAGLTFSQPVTVDLINLVNEENPSPAPTEIIVSRDGSQITPTVAENSPGGTVVGTLSIPEGSEGATFFLVDDAGGKFVISPTTNQQQATSNQQQIQVAPGADINFETNPTIPIRVRAANANGQTLDQVLTVNVLNVPDQLSIAKIAPVSTPQDTQANIPITIGDAEIATGPIIITGSSSNIGLVPNSETGFLSDISAETGELTQKPGFFITGQGANRSLIITPTPGQSGTTEITLNLNDGSQTATQTFSFTVLPPPAAIADLALSNSSIPENSPNGTLIGLLSTISETGFLPDTSAETGESTQKPGFFSYTLLDDAGGRFAIFGNLLIVANGGSALDFEATPTIPIRIQVTTNNGDAFEKVLNIPLTDIANEENPGPPPTDIIISGGAGEPGSGGARHRQVAENSPGGTLVGTLSIPEGSEGATFSLLDDAGGKFVISETSETNQQPTNNQQPTTTQQLQVAPGAAIDFEQTPVIPIIVRATNANGQILDRRIELTVTNVPDQLTIEAIPLAVSTRQDSPISVAVNIGDSEILTETLTQQTQKPGFSFSSSNPALIPNSETGFLPDTSAGTGELTQKPGFSITGEGANRILTITPAAGQTGTAEITLTLNDSPPFEGGAGGVQTASQTFSINVLTPVGTPDNPLKAFLSKPLKVPQIQLTTNNQAIAEVSNPINGEVSLKNGEITFIADEGYVGPASFDFTIDNGQGEPTTLTANIEVTDTADIETLVAGDGGFEITGETKGDGEEKCVNISIVPAEDINGDGLPDLVVKDVNADKNFLIFGKEDGNDVDLTKDPAESGTGYRIFAKDPADAGDKPNYATMPVGDLNGDELEDVLFNSFQEIPEIGNSVPSYIVFGQDPNSNATPFLNSLLSLLGGSLPTIPPSNINVKNLGTKGFKIIGTGTFDQAGRPIIRAGDFNGDKWTDLLVKAPIANPNIPDYGPYYVLFGKNNNQQVDFPYLNNPAPQKFDLAELFGPPKVGFAITSAPVLGTPVVDFAGRDVLPTADINGDKKDDLLIGFSKKSAIGFGSNSAFVVFGKSDEQPIDLTNLAAPPRDPILSGIDPFQIFFPSQPRGFDITSNKETLAGRKISAGGDTNGDNLPDLVIEADPDPNSGSNKSYVVFGKNNSKTVNLDALGSAGYYLGSDPVIDPATGQEKINPATGKPEKPVQALRDFSSIPAGDINGDKKQDFLLIPGKNPSEIASKIYVIFGKEDERSINLNDLNPPPLTPVQQAIKKVFEFFGLTYPEPKPLGFAINNPAGFDPGTGLVNLAEDLSNRQITPAGDVNGDGLDDVIIGPPKSDTPGVLLPGDAYVVFGKNEKQSIDVNLQNLGSAGFKINHSSLGDITNFSIAPGGDFNGDGLKDLIVSPPKADPLRASGPSYMIFGKSNAGPRDPIQAFLDPLGLIFPLPPPIALPTVDLANLGNRGFAIAPSGNQVTISLRAGKDINSDGFDDLTIETEIQHSNDKICPGPSYFVFGTPAYQGGQLIKGNEGNDNIAGTAAAEVLVGGRGNDVLSSGGGFDNISGDLGDDIIILNNVGFNRISGGSGSDVLRIDSTEDIKLDFSPFPIPSIRGIEQIDLTSAGNHTIKISGANLKTIPDKDQPLVVLANPPIVNELGEVTSEGDVVELPDFLSAGTEGGLNKFIFEDETKVVLVTPGVTVNFGGFNVEGSDENDLLTGTAKGDRLLGKGGNDVLIGGGGQDDLQGGPGDDVLVVSDILFKNASGGIGKDILRISGANVNLDLRAFPQPPISQISQIDLTGFGNNTLTLDTEDLTQITEDGILTVVGNEGDTVAVIGFVPLGTENGLNKFGQAGLENIATLLVDPAVTVTVLPL</sequence>
<evidence type="ECO:0000256" key="1">
    <source>
        <dbReference type="ARBA" id="ARBA00023180"/>
    </source>
</evidence>
<dbReference type="PANTHER" id="PTHR23221:SF7">
    <property type="entry name" value="PHOSPHATIDYLINOSITOL-GLYCAN-SPECIFIC PHOSPHOLIPASE D"/>
    <property type="match status" value="1"/>
</dbReference>
<dbReference type="Pfam" id="PF17963">
    <property type="entry name" value="Big_9"/>
    <property type="match status" value="1"/>
</dbReference>
<reference evidence="3 4" key="1">
    <citation type="journal article" date="2020" name="ISME J.">
        <title>Comparative genomics reveals insights into cyanobacterial evolution and habitat adaptation.</title>
        <authorList>
            <person name="Chen M.Y."/>
            <person name="Teng W.K."/>
            <person name="Zhao L."/>
            <person name="Hu C.X."/>
            <person name="Zhou Y.K."/>
            <person name="Han B.P."/>
            <person name="Song L.R."/>
            <person name="Shu W.S."/>
        </authorList>
    </citation>
    <scope>NUCLEOTIDE SEQUENCE [LARGE SCALE GENOMIC DNA]</scope>
    <source>
        <strain evidence="3 4">FACHB-1370</strain>
    </source>
</reference>
<dbReference type="Proteomes" id="UP000641954">
    <property type="component" value="Unassembled WGS sequence"/>
</dbReference>
<name>A0ABR8EKE9_9CYAN</name>
<dbReference type="PROSITE" id="PS00330">
    <property type="entry name" value="HEMOLYSIN_CALCIUM"/>
    <property type="match status" value="4"/>
</dbReference>
<dbReference type="Gene3D" id="2.130.10.130">
    <property type="entry name" value="Integrin alpha, N-terminal"/>
    <property type="match status" value="4"/>
</dbReference>